<dbReference type="PROSITE" id="PS51160">
    <property type="entry name" value="ACYLPHOSPHATASE_3"/>
    <property type="match status" value="1"/>
</dbReference>
<sequence>MPTARERLTIRGNLGADSFLPWVARHAARLGLDGEIRHADAERVDIDVRGPADLIDAMEMGCLLGPIDVWVDAIERSSDPEWR</sequence>
<evidence type="ECO:0000256" key="2">
    <source>
        <dbReference type="RuleBase" id="RU004168"/>
    </source>
</evidence>
<name>A0A1I4VET3_9HYPH</name>
<dbReference type="Pfam" id="PF00708">
    <property type="entry name" value="Acylphosphatase"/>
    <property type="match status" value="1"/>
</dbReference>
<accession>A0A1I4VET3</accession>
<dbReference type="AlphaFoldDB" id="A0A1I4VET3"/>
<comment type="caution">
    <text evidence="4">The sequence shown here is derived from an EMBL/GenBank/DDBJ whole genome shotgun (WGS) entry which is preliminary data.</text>
</comment>
<dbReference type="EMBL" id="PJNW01000002">
    <property type="protein sequence ID" value="PKR90055.1"/>
    <property type="molecule type" value="Genomic_DNA"/>
</dbReference>
<protein>
    <submittedName>
        <fullName evidence="4">Acylphosphatase</fullName>
    </submittedName>
</protein>
<dbReference type="Gene3D" id="3.30.70.100">
    <property type="match status" value="1"/>
</dbReference>
<reference evidence="4 5" key="1">
    <citation type="submission" date="2017-12" db="EMBL/GenBank/DDBJ databases">
        <title>Anaerobic carbon monoxide metabolism by Pleomorphomonas carboxyditropha sp. nov., a new mesophilic hydrogenogenic carboxidotroph.</title>
        <authorList>
            <person name="Esquivel-Elizondo S."/>
            <person name="Krajmalnik-Brown R."/>
        </authorList>
    </citation>
    <scope>NUCLEOTIDE SEQUENCE [LARGE SCALE GENOMIC DNA]</scope>
    <source>
        <strain evidence="4 5">R5-392</strain>
    </source>
</reference>
<organism evidence="4 5">
    <name type="scientific">Pleomorphomonas diazotrophica</name>
    <dbReference type="NCBI Taxonomy" id="1166257"/>
    <lineage>
        <taxon>Bacteria</taxon>
        <taxon>Pseudomonadati</taxon>
        <taxon>Pseudomonadota</taxon>
        <taxon>Alphaproteobacteria</taxon>
        <taxon>Hyphomicrobiales</taxon>
        <taxon>Pleomorphomonadaceae</taxon>
        <taxon>Pleomorphomonas</taxon>
    </lineage>
</organism>
<keyword evidence="5" id="KW-1185">Reference proteome</keyword>
<evidence type="ECO:0000313" key="4">
    <source>
        <dbReference type="EMBL" id="PKR90055.1"/>
    </source>
</evidence>
<dbReference type="Proteomes" id="UP000233491">
    <property type="component" value="Unassembled WGS sequence"/>
</dbReference>
<comment type="caution">
    <text evidence="1">Lacks conserved residue(s) required for the propagation of feature annotation.</text>
</comment>
<gene>
    <name evidence="4" type="ORF">CXZ10_01295</name>
</gene>
<feature type="domain" description="Acylphosphatase-like" evidence="3">
    <location>
        <begin position="5"/>
        <end position="83"/>
    </location>
</feature>
<evidence type="ECO:0000259" key="3">
    <source>
        <dbReference type="PROSITE" id="PS51160"/>
    </source>
</evidence>
<dbReference type="SUPFAM" id="SSF54975">
    <property type="entry name" value="Acylphosphatase/BLUF domain-like"/>
    <property type="match status" value="1"/>
</dbReference>
<evidence type="ECO:0000256" key="1">
    <source>
        <dbReference type="PROSITE-ProRule" id="PRU00520"/>
    </source>
</evidence>
<dbReference type="OrthoDB" id="7774747at2"/>
<proteinExistence type="inferred from homology"/>
<comment type="similarity">
    <text evidence="2">Belongs to the acylphosphatase family.</text>
</comment>
<dbReference type="InterPro" id="IPR036046">
    <property type="entry name" value="Acylphosphatase-like_dom_sf"/>
</dbReference>
<evidence type="ECO:0000313" key="5">
    <source>
        <dbReference type="Proteomes" id="UP000233491"/>
    </source>
</evidence>
<dbReference type="InterPro" id="IPR001792">
    <property type="entry name" value="Acylphosphatase-like_dom"/>
</dbReference>
<dbReference type="RefSeq" id="WP_101287151.1">
    <property type="nucleotide sequence ID" value="NZ_FOUQ01000011.1"/>
</dbReference>